<feature type="domain" description="Protein kinase" evidence="1">
    <location>
        <begin position="1"/>
        <end position="118"/>
    </location>
</feature>
<reference evidence="2" key="1">
    <citation type="journal article" date="2018" name="Genome Biol. Evol.">
        <title>Genomics and development of Lentinus tigrinus, a white-rot wood-decaying mushroom with dimorphic fruiting bodies.</title>
        <authorList>
            <person name="Wu B."/>
            <person name="Xu Z."/>
            <person name="Knudson A."/>
            <person name="Carlson A."/>
            <person name="Chen N."/>
            <person name="Kovaka S."/>
            <person name="LaButti K."/>
            <person name="Lipzen A."/>
            <person name="Pennachio C."/>
            <person name="Riley R."/>
            <person name="Schakwitz W."/>
            <person name="Umezawa K."/>
            <person name="Ohm R.A."/>
            <person name="Grigoriev I.V."/>
            <person name="Nagy L.G."/>
            <person name="Gibbons J."/>
            <person name="Hibbett D."/>
        </authorList>
    </citation>
    <scope>NUCLEOTIDE SEQUENCE [LARGE SCALE GENOMIC DNA]</scope>
    <source>
        <strain evidence="2">ALCF2SS1-6</strain>
    </source>
</reference>
<dbReference type="GO" id="GO:0005524">
    <property type="term" value="F:ATP binding"/>
    <property type="evidence" value="ECO:0007669"/>
    <property type="project" value="InterPro"/>
</dbReference>
<dbReference type="EMBL" id="ML122250">
    <property type="protein sequence ID" value="RPD66999.1"/>
    <property type="molecule type" value="Genomic_DNA"/>
</dbReference>
<evidence type="ECO:0000313" key="2">
    <source>
        <dbReference type="EMBL" id="RPD66999.1"/>
    </source>
</evidence>
<sequence length="118" mass="13451">MVEAVELLHRHNIAHMDVAINNFVVAMEHHVQLHDCVELGKIHIIDFGASHQFELGPGQQPAIELPPTQAPKPQGIKRLDPFSWDVYCLGDAFQLPLRGEDDHNRKQPQPWILHRYAA</sequence>
<protein>
    <recommendedName>
        <fullName evidence="1">Protein kinase domain-containing protein</fullName>
    </recommendedName>
</protein>
<proteinExistence type="predicted"/>
<dbReference type="OrthoDB" id="2746981at2759"/>
<dbReference type="PROSITE" id="PS50011">
    <property type="entry name" value="PROTEIN_KINASE_DOM"/>
    <property type="match status" value="1"/>
</dbReference>
<evidence type="ECO:0000259" key="1">
    <source>
        <dbReference type="PROSITE" id="PS50011"/>
    </source>
</evidence>
<name>A0A5C2SVD2_9APHY</name>
<dbReference type="Proteomes" id="UP000313359">
    <property type="component" value="Unassembled WGS sequence"/>
</dbReference>
<dbReference type="AlphaFoldDB" id="A0A5C2SVD2"/>
<dbReference type="SUPFAM" id="SSF56112">
    <property type="entry name" value="Protein kinase-like (PK-like)"/>
    <property type="match status" value="1"/>
</dbReference>
<keyword evidence="3" id="KW-1185">Reference proteome</keyword>
<dbReference type="GO" id="GO:0004672">
    <property type="term" value="F:protein kinase activity"/>
    <property type="evidence" value="ECO:0007669"/>
    <property type="project" value="InterPro"/>
</dbReference>
<organism evidence="2 3">
    <name type="scientific">Lentinus tigrinus ALCF2SS1-6</name>
    <dbReference type="NCBI Taxonomy" id="1328759"/>
    <lineage>
        <taxon>Eukaryota</taxon>
        <taxon>Fungi</taxon>
        <taxon>Dikarya</taxon>
        <taxon>Basidiomycota</taxon>
        <taxon>Agaricomycotina</taxon>
        <taxon>Agaricomycetes</taxon>
        <taxon>Polyporales</taxon>
        <taxon>Polyporaceae</taxon>
        <taxon>Lentinus</taxon>
    </lineage>
</organism>
<dbReference type="Gene3D" id="1.10.510.10">
    <property type="entry name" value="Transferase(Phosphotransferase) domain 1"/>
    <property type="match status" value="1"/>
</dbReference>
<dbReference type="InterPro" id="IPR000719">
    <property type="entry name" value="Prot_kinase_dom"/>
</dbReference>
<gene>
    <name evidence="2" type="ORF">L227DRAFT_10966</name>
</gene>
<dbReference type="InterPro" id="IPR011009">
    <property type="entry name" value="Kinase-like_dom_sf"/>
</dbReference>
<accession>A0A5C2SVD2</accession>
<evidence type="ECO:0000313" key="3">
    <source>
        <dbReference type="Proteomes" id="UP000313359"/>
    </source>
</evidence>